<dbReference type="InterPro" id="IPR002035">
    <property type="entry name" value="VWF_A"/>
</dbReference>
<dbReference type="Pfam" id="PF00092">
    <property type="entry name" value="VWA"/>
    <property type="match status" value="1"/>
</dbReference>
<dbReference type="PANTHER" id="PTHR45737:SF6">
    <property type="entry name" value="VON WILLEBRAND FACTOR A DOMAIN-CONTAINING PROTEIN 5A"/>
    <property type="match status" value="1"/>
</dbReference>
<dbReference type="KEGG" id="sjv:SJAV_27160"/>
<organism evidence="2">
    <name type="scientific">Sulfurisphaera javensis</name>
    <dbReference type="NCBI Taxonomy" id="2049879"/>
    <lineage>
        <taxon>Archaea</taxon>
        <taxon>Thermoproteota</taxon>
        <taxon>Thermoprotei</taxon>
        <taxon>Sulfolobales</taxon>
        <taxon>Sulfolobaceae</taxon>
        <taxon>Sulfurisphaera</taxon>
    </lineage>
</organism>
<name>A0AAT9GV56_9CREN</name>
<dbReference type="RefSeq" id="WP_369610248.1">
    <property type="nucleotide sequence ID" value="NZ_AP031322.1"/>
</dbReference>
<protein>
    <submittedName>
        <fullName evidence="2">VWA domain-containing protein</fullName>
    </submittedName>
</protein>
<dbReference type="PROSITE" id="PS50234">
    <property type="entry name" value="VWFA"/>
    <property type="match status" value="1"/>
</dbReference>
<dbReference type="InterPro" id="IPR040929">
    <property type="entry name" value="ArnB_C"/>
</dbReference>
<evidence type="ECO:0000313" key="2">
    <source>
        <dbReference type="EMBL" id="BFH74772.1"/>
    </source>
</evidence>
<accession>A0AAT9GV56</accession>
<dbReference type="GeneID" id="92355667"/>
<dbReference type="Pfam" id="PF18677">
    <property type="entry name" value="ArnB_C"/>
    <property type="match status" value="1"/>
</dbReference>
<gene>
    <name evidence="2" type="ORF">SJAV_27160</name>
</gene>
<dbReference type="EMBL" id="AP031322">
    <property type="protein sequence ID" value="BFH74772.1"/>
    <property type="molecule type" value="Genomic_DNA"/>
</dbReference>
<sequence length="375" mass="42448">MTISARLEFSHKYSFNSPIRGTFKLTVVPEMLSVASGFHYIILLDTSGSMRGEKIETAKRGAIELLNRIPQGNKVTLITFSSYVNTLFEFEERKDLVIENIQRIYAKGYTAFHTALTTAVQIAKKYNVPGYFILLTDGRPTDRKDIQAYEMLDFPREFKVIAYGIGYDYEERFLKIIADKTGGIFIHIQDPKEIINSLPQAAVTKIGAKDVVIDIDAPSSIRLLNYPGPPVILNAIDKTVTIYGETTIPARFNGNALVVTISYVNPLDNLKKNITLQAQVYPATDTQMFLSGINNEINNEYQYYELMNKLADQVNSENLIEATKTLNQMQQIAQQTKRVDLIETTRKLQQSIGSTRNVEQTRKTIMSEVTKKMRS</sequence>
<dbReference type="InterPro" id="IPR036465">
    <property type="entry name" value="vWFA_dom_sf"/>
</dbReference>
<reference evidence="2" key="1">
    <citation type="submission" date="2024-03" db="EMBL/GenBank/DDBJ databases">
        <title>Complete genome sequence of Sulfurisphaera javensis strain KD-1.</title>
        <authorList>
            <person name="Sakai H."/>
            <person name="Nur N."/>
            <person name="Suwanto A."/>
            <person name="Kurosawa N."/>
        </authorList>
    </citation>
    <scope>NUCLEOTIDE SEQUENCE</scope>
    <source>
        <strain evidence="2">KD-1</strain>
    </source>
</reference>
<evidence type="ECO:0000259" key="1">
    <source>
        <dbReference type="PROSITE" id="PS50234"/>
    </source>
</evidence>
<dbReference type="Gene3D" id="3.40.50.410">
    <property type="entry name" value="von Willebrand factor, type A domain"/>
    <property type="match status" value="1"/>
</dbReference>
<dbReference type="SMART" id="SM00327">
    <property type="entry name" value="VWA"/>
    <property type="match status" value="1"/>
</dbReference>
<feature type="domain" description="VWFA" evidence="1">
    <location>
        <begin position="39"/>
        <end position="206"/>
    </location>
</feature>
<proteinExistence type="predicted"/>
<dbReference type="AlphaFoldDB" id="A0AAT9GV56"/>
<dbReference type="SUPFAM" id="SSF53300">
    <property type="entry name" value="vWA-like"/>
    <property type="match status" value="1"/>
</dbReference>
<dbReference type="CDD" id="cd00198">
    <property type="entry name" value="vWFA"/>
    <property type="match status" value="1"/>
</dbReference>
<dbReference type="PANTHER" id="PTHR45737">
    <property type="entry name" value="VON WILLEBRAND FACTOR A DOMAIN-CONTAINING PROTEIN 5A"/>
    <property type="match status" value="1"/>
</dbReference>